<protein>
    <submittedName>
        <fullName evidence="1">Uncharacterized protein</fullName>
    </submittedName>
</protein>
<dbReference type="AlphaFoldDB" id="A0A445MU44"/>
<name>A0A445MU44_9BACT</name>
<reference evidence="1" key="1">
    <citation type="submission" date="2018-01" db="EMBL/GenBank/DDBJ databases">
        <authorList>
            <person name="Regsiter A."/>
            <person name="William W."/>
        </authorList>
    </citation>
    <scope>NUCLEOTIDE SEQUENCE</scope>
    <source>
        <strain evidence="1">TRIP AH-1</strain>
    </source>
</reference>
<dbReference type="EMBL" id="OJIN01000073">
    <property type="protein sequence ID" value="SPD73017.1"/>
    <property type="molecule type" value="Genomic_DNA"/>
</dbReference>
<accession>A0A445MU44</accession>
<gene>
    <name evidence="1" type="ORF">PITCH_A1640027</name>
</gene>
<organism evidence="1">
    <name type="scientific">uncultured Desulfobacterium sp</name>
    <dbReference type="NCBI Taxonomy" id="201089"/>
    <lineage>
        <taxon>Bacteria</taxon>
        <taxon>Pseudomonadati</taxon>
        <taxon>Thermodesulfobacteriota</taxon>
        <taxon>Desulfobacteria</taxon>
        <taxon>Desulfobacterales</taxon>
        <taxon>Desulfobacteriaceae</taxon>
        <taxon>Desulfobacterium</taxon>
        <taxon>environmental samples</taxon>
    </lineage>
</organism>
<sequence length="148" mass="16685">MDITINTGLDGFIFVDKIHMMDAGNIQGTRRYTDAPIYLGIESLAQLGAYHVRFLTEFEKHAFLLKINMCGTPSIGKLNGAYSLSGKLISRSSSAFSYMLCSMQDGIIRFEGEFLFATTDYDNIFKKEILQVHYRDLLSCLKSDLKSD</sequence>
<proteinExistence type="predicted"/>
<evidence type="ECO:0000313" key="1">
    <source>
        <dbReference type="EMBL" id="SPD73017.1"/>
    </source>
</evidence>